<evidence type="ECO:0008006" key="5">
    <source>
        <dbReference type="Google" id="ProtNLM"/>
    </source>
</evidence>
<sequence>MNKFNKFVLCLIILIGLTLLAPLILFNNQATVLSLPLAYPNYSLFIHPALNLYLFWASIILFVLLVGAFFAVLFLPKKEKTVTIKEEHGELKIERKSIESYVAANLDRAQFIQQPKIKVKMTKNKIVVNIFGRFKAYSGIVPSTELMLADIKADIQSLLGVKDRPIDIVVDFVDYVGKKEQKSRVE</sequence>
<dbReference type="RefSeq" id="WP_086349899.1">
    <property type="nucleotide sequence ID" value="NZ_CP147247.1"/>
</dbReference>
<keyword evidence="4" id="KW-1185">Reference proteome</keyword>
<reference evidence="2" key="1">
    <citation type="submission" date="2017-05" db="EMBL/GenBank/DDBJ databases">
        <title>The Genome Sequence of Enterococcus sp. 9E7_DIV0242.</title>
        <authorList>
            <consortium name="The Broad Institute Genomics Platform"/>
            <consortium name="The Broad Institute Genomic Center for Infectious Diseases"/>
            <person name="Earl A."/>
            <person name="Manson A."/>
            <person name="Schwartman J."/>
            <person name="Gilmore M."/>
            <person name="Abouelleil A."/>
            <person name="Cao P."/>
            <person name="Chapman S."/>
            <person name="Cusick C."/>
            <person name="Shea T."/>
            <person name="Young S."/>
            <person name="Neafsey D."/>
            <person name="Nusbaum C."/>
            <person name="Birren B."/>
        </authorList>
    </citation>
    <scope>NUCLEOTIDE SEQUENCE [LARGE SCALE GENOMIC DNA]</scope>
    <source>
        <strain evidence="2">9E7_DIV0242</strain>
    </source>
</reference>
<dbReference type="Proteomes" id="UP000195141">
    <property type="component" value="Chromosome"/>
</dbReference>
<accession>A0A242K3A4</accession>
<dbReference type="AlphaFoldDB" id="A0A242K3A4"/>
<protein>
    <recommendedName>
        <fullName evidence="5">Alkaline shock response membrane anchor protein AmaP</fullName>
    </recommendedName>
</protein>
<feature type="transmembrane region" description="Helical" evidence="1">
    <location>
        <begin position="50"/>
        <end position="75"/>
    </location>
</feature>
<keyword evidence="1" id="KW-1133">Transmembrane helix</keyword>
<evidence type="ECO:0000313" key="4">
    <source>
        <dbReference type="Proteomes" id="UP000195141"/>
    </source>
</evidence>
<proteinExistence type="predicted"/>
<keyword evidence="1" id="KW-0812">Transmembrane</keyword>
<evidence type="ECO:0000256" key="1">
    <source>
        <dbReference type="SAM" id="Phobius"/>
    </source>
</evidence>
<dbReference type="NCBIfam" id="NF033218">
    <property type="entry name" value="anchor_AmaP"/>
    <property type="match status" value="1"/>
</dbReference>
<gene>
    <name evidence="3" type="ORF">A5888_001944</name>
    <name evidence="2" type="ORF">A5888_002871</name>
</gene>
<reference evidence="3" key="2">
    <citation type="submission" date="2017-05" db="EMBL/GenBank/DDBJ databases">
        <authorList>
            <consortium name="The Broad Institute Genomics Platform"/>
            <consortium name="The Broad Institute Genomic Center for Infectious Diseases"/>
            <person name="Earl A."/>
            <person name="Manson A."/>
            <person name="Schwartman J."/>
            <person name="Gilmore M."/>
            <person name="Abouelleil A."/>
            <person name="Cao P."/>
            <person name="Chapman S."/>
            <person name="Cusick C."/>
            <person name="Shea T."/>
            <person name="Young S."/>
            <person name="Neafsey D."/>
            <person name="Nusbaum C."/>
            <person name="Birren B."/>
        </authorList>
    </citation>
    <scope>NUCLEOTIDE SEQUENCE</scope>
    <source>
        <strain evidence="3">9E7_DIV0242</strain>
    </source>
</reference>
<name>A0A242K3A4_9ENTE</name>
<dbReference type="EMBL" id="NGMM01000005">
    <property type="protein sequence ID" value="OTP13393.1"/>
    <property type="molecule type" value="Genomic_DNA"/>
</dbReference>
<reference evidence="3" key="3">
    <citation type="submission" date="2024-03" db="EMBL/GenBank/DDBJ databases">
        <title>The Genome Sequence of Enterococcus sp. DIV0242b.</title>
        <authorList>
            <consortium name="The Broad Institute Genomics Platform"/>
            <consortium name="The Broad Institute Microbial Omics Core"/>
            <consortium name="The Broad Institute Genomic Center for Infectious Diseases"/>
            <person name="Earl A."/>
            <person name="Manson A."/>
            <person name="Gilmore M."/>
            <person name="Schwartman J."/>
            <person name="Shea T."/>
            <person name="Abouelleil A."/>
            <person name="Cao P."/>
            <person name="Chapman S."/>
            <person name="Cusick C."/>
            <person name="Young S."/>
            <person name="Neafsey D."/>
            <person name="Nusbaum C."/>
            <person name="Birren B."/>
        </authorList>
    </citation>
    <scope>NUCLEOTIDE SEQUENCE</scope>
    <source>
        <strain evidence="3">9E7_DIV0242</strain>
    </source>
</reference>
<organism evidence="2">
    <name type="scientific">Candidatus Enterococcus clewellii</name>
    <dbReference type="NCBI Taxonomy" id="1834193"/>
    <lineage>
        <taxon>Bacteria</taxon>
        <taxon>Bacillati</taxon>
        <taxon>Bacillota</taxon>
        <taxon>Bacilli</taxon>
        <taxon>Lactobacillales</taxon>
        <taxon>Enterococcaceae</taxon>
        <taxon>Enterococcus</taxon>
    </lineage>
</organism>
<keyword evidence="1" id="KW-0472">Membrane</keyword>
<dbReference type="EMBL" id="CP147247">
    <property type="protein sequence ID" value="WYJ90216.1"/>
    <property type="molecule type" value="Genomic_DNA"/>
</dbReference>
<evidence type="ECO:0000313" key="2">
    <source>
        <dbReference type="EMBL" id="OTP13393.1"/>
    </source>
</evidence>
<evidence type="ECO:0000313" key="3">
    <source>
        <dbReference type="EMBL" id="WYJ90216.1"/>
    </source>
</evidence>